<dbReference type="SMART" id="SM00448">
    <property type="entry name" value="REC"/>
    <property type="match status" value="1"/>
</dbReference>
<dbReference type="GO" id="GO:0000160">
    <property type="term" value="P:phosphorelay signal transduction system"/>
    <property type="evidence" value="ECO:0007669"/>
    <property type="project" value="InterPro"/>
</dbReference>
<keyword evidence="6" id="KW-1185">Reference proteome</keyword>
<sequence>MNRIAIVDDSEINLTLLKHLVLKLGDCEPLLFSDSPQGLAWCAGNDPDLIIVDYMMPELDGISFIERLRAVPGHEELPILMITANDDKEVRYEALARGATDFLTKPVDTAEFRARVRNMLALRASQRRLSNRNQELAEEVRLATAEIHAREQELLFRMSRAAEFRDPETGAHIQRMAHYSALIAGRLGLDAATQELLLQAAPMHDVGKIGIPDYILLKPGRLTPEEFELMKNHARLGYELLHGSSSRILQAGAEIALAHHEKFDGSGYPQNLVGEAIPLFGRIVAVADVFDALTSERPYKKAWDLDRAALFLKVNCGSHFDPACVEAFFAAWDEALAIRERFHDEEVPLL</sequence>
<dbReference type="PANTHER" id="PTHR45228">
    <property type="entry name" value="CYCLIC DI-GMP PHOSPHODIESTERASE TM_0186-RELATED"/>
    <property type="match status" value="1"/>
</dbReference>
<keyword evidence="2" id="KW-0175">Coiled coil</keyword>
<proteinExistence type="predicted"/>
<name>A0A974PWF6_9RHOO</name>
<dbReference type="PROSITE" id="PS51832">
    <property type="entry name" value="HD_GYP"/>
    <property type="match status" value="1"/>
</dbReference>
<dbReference type="EMBL" id="CP064781">
    <property type="protein sequence ID" value="QRJ62225.1"/>
    <property type="molecule type" value="Genomic_DNA"/>
</dbReference>
<dbReference type="Pfam" id="PF00072">
    <property type="entry name" value="Response_reg"/>
    <property type="match status" value="1"/>
</dbReference>
<dbReference type="InterPro" id="IPR052020">
    <property type="entry name" value="Cyclic_di-GMP/3'3'-cGAMP_PDE"/>
</dbReference>
<dbReference type="KEGG" id="ares:IWH25_10485"/>
<evidence type="ECO:0000256" key="1">
    <source>
        <dbReference type="PROSITE-ProRule" id="PRU00169"/>
    </source>
</evidence>
<feature type="domain" description="HD-GYP" evidence="4">
    <location>
        <begin position="147"/>
        <end position="344"/>
    </location>
</feature>
<dbReference type="PROSITE" id="PS50110">
    <property type="entry name" value="RESPONSE_REGULATORY"/>
    <property type="match status" value="1"/>
</dbReference>
<evidence type="ECO:0000256" key="2">
    <source>
        <dbReference type="SAM" id="Coils"/>
    </source>
</evidence>
<evidence type="ECO:0000259" key="4">
    <source>
        <dbReference type="PROSITE" id="PS51832"/>
    </source>
</evidence>
<accession>A0A974PWF6</accession>
<evidence type="ECO:0000259" key="3">
    <source>
        <dbReference type="PROSITE" id="PS50110"/>
    </source>
</evidence>
<feature type="modified residue" description="4-aspartylphosphate" evidence="1">
    <location>
        <position position="53"/>
    </location>
</feature>
<feature type="domain" description="Response regulatory" evidence="3">
    <location>
        <begin position="3"/>
        <end position="120"/>
    </location>
</feature>
<feature type="coiled-coil region" evidence="2">
    <location>
        <begin position="119"/>
        <end position="153"/>
    </location>
</feature>
<organism evidence="5 6">
    <name type="scientific">Azospira restricta</name>
    <dbReference type="NCBI Taxonomy" id="404405"/>
    <lineage>
        <taxon>Bacteria</taxon>
        <taxon>Pseudomonadati</taxon>
        <taxon>Pseudomonadota</taxon>
        <taxon>Betaproteobacteria</taxon>
        <taxon>Rhodocyclales</taxon>
        <taxon>Rhodocyclaceae</taxon>
        <taxon>Azospira</taxon>
    </lineage>
</organism>
<dbReference type="Pfam" id="PF13487">
    <property type="entry name" value="HD_5"/>
    <property type="match status" value="1"/>
</dbReference>
<dbReference type="AlphaFoldDB" id="A0A974PWF6"/>
<dbReference type="InterPro" id="IPR003607">
    <property type="entry name" value="HD/PDEase_dom"/>
</dbReference>
<dbReference type="InterPro" id="IPR011006">
    <property type="entry name" value="CheY-like_superfamily"/>
</dbReference>
<dbReference type="CDD" id="cd00077">
    <property type="entry name" value="HDc"/>
    <property type="match status" value="1"/>
</dbReference>
<dbReference type="PANTHER" id="PTHR45228:SF1">
    <property type="entry name" value="CYCLIC DI-GMP PHOSPHODIESTERASE TM_0186"/>
    <property type="match status" value="1"/>
</dbReference>
<evidence type="ECO:0000313" key="6">
    <source>
        <dbReference type="Proteomes" id="UP000663444"/>
    </source>
</evidence>
<gene>
    <name evidence="5" type="ORF">IWH25_10485</name>
</gene>
<dbReference type="SMART" id="SM00471">
    <property type="entry name" value="HDc"/>
    <property type="match status" value="1"/>
</dbReference>
<dbReference type="InterPro" id="IPR001789">
    <property type="entry name" value="Sig_transdc_resp-reg_receiver"/>
</dbReference>
<reference evidence="5" key="1">
    <citation type="submission" date="2020-11" db="EMBL/GenBank/DDBJ databases">
        <title>Azospira restricta DSM 18626 genome sequence.</title>
        <authorList>
            <person name="Moe W.M."/>
        </authorList>
    </citation>
    <scope>NUCLEOTIDE SEQUENCE</scope>
    <source>
        <strain evidence="5">DSM 18626</strain>
    </source>
</reference>
<evidence type="ECO:0000313" key="5">
    <source>
        <dbReference type="EMBL" id="QRJ62225.1"/>
    </source>
</evidence>
<dbReference type="RefSeq" id="WP_203385754.1">
    <property type="nucleotide sequence ID" value="NZ_CP064781.1"/>
</dbReference>
<dbReference type="GO" id="GO:0008081">
    <property type="term" value="F:phosphoric diester hydrolase activity"/>
    <property type="evidence" value="ECO:0007669"/>
    <property type="project" value="UniProtKB-ARBA"/>
</dbReference>
<dbReference type="Gene3D" id="3.40.50.2300">
    <property type="match status" value="1"/>
</dbReference>
<dbReference type="InterPro" id="IPR037522">
    <property type="entry name" value="HD_GYP_dom"/>
</dbReference>
<protein>
    <submittedName>
        <fullName evidence="5">Response regulator</fullName>
    </submittedName>
</protein>
<dbReference type="Proteomes" id="UP000663444">
    <property type="component" value="Chromosome"/>
</dbReference>
<dbReference type="Gene3D" id="1.10.3210.10">
    <property type="entry name" value="Hypothetical protein af1432"/>
    <property type="match status" value="1"/>
</dbReference>
<dbReference type="SUPFAM" id="SSF109604">
    <property type="entry name" value="HD-domain/PDEase-like"/>
    <property type="match status" value="1"/>
</dbReference>
<dbReference type="CDD" id="cd17551">
    <property type="entry name" value="REC_RpfG-like"/>
    <property type="match status" value="1"/>
</dbReference>
<keyword evidence="1" id="KW-0597">Phosphoprotein</keyword>
<dbReference type="SUPFAM" id="SSF52172">
    <property type="entry name" value="CheY-like"/>
    <property type="match status" value="1"/>
</dbReference>